<dbReference type="KEGG" id="tps:THAPSDRAFT_10101"/>
<protein>
    <submittedName>
        <fullName evidence="1">Uncharacterized protein</fullName>
    </submittedName>
</protein>
<dbReference type="GeneID" id="7444311"/>
<keyword evidence="2" id="KW-1185">Reference proteome</keyword>
<reference evidence="1 2" key="1">
    <citation type="journal article" date="2004" name="Science">
        <title>The genome of the diatom Thalassiosira pseudonana: ecology, evolution, and metabolism.</title>
        <authorList>
            <person name="Armbrust E.V."/>
            <person name="Berges J.A."/>
            <person name="Bowler C."/>
            <person name="Green B.R."/>
            <person name="Martinez D."/>
            <person name="Putnam N.H."/>
            <person name="Zhou S."/>
            <person name="Allen A.E."/>
            <person name="Apt K.E."/>
            <person name="Bechner M."/>
            <person name="Brzezinski M.A."/>
            <person name="Chaal B.K."/>
            <person name="Chiovitti A."/>
            <person name="Davis A.K."/>
            <person name="Demarest M.S."/>
            <person name="Detter J.C."/>
            <person name="Glavina T."/>
            <person name="Goodstein D."/>
            <person name="Hadi M.Z."/>
            <person name="Hellsten U."/>
            <person name="Hildebrand M."/>
            <person name="Jenkins B.D."/>
            <person name="Jurka J."/>
            <person name="Kapitonov V.V."/>
            <person name="Kroger N."/>
            <person name="Lau W.W."/>
            <person name="Lane T.W."/>
            <person name="Larimer F.W."/>
            <person name="Lippmeier J.C."/>
            <person name="Lucas S."/>
            <person name="Medina M."/>
            <person name="Montsant A."/>
            <person name="Obornik M."/>
            <person name="Parker M.S."/>
            <person name="Palenik B."/>
            <person name="Pazour G.J."/>
            <person name="Richardson P.M."/>
            <person name="Rynearson T.A."/>
            <person name="Saito M.A."/>
            <person name="Schwartz D.C."/>
            <person name="Thamatrakoln K."/>
            <person name="Valentin K."/>
            <person name="Vardi A."/>
            <person name="Wilkerson F.P."/>
            <person name="Rokhsar D.S."/>
        </authorList>
    </citation>
    <scope>NUCLEOTIDE SEQUENCE [LARGE SCALE GENOMIC DNA]</scope>
    <source>
        <strain evidence="1 2">CCMP1335</strain>
    </source>
</reference>
<accession>B8CD72</accession>
<name>B8CD72_THAPS</name>
<dbReference type="Proteomes" id="UP000001449">
    <property type="component" value="Chromosome 15"/>
</dbReference>
<proteinExistence type="predicted"/>
<dbReference type="HOGENOM" id="CLU_1566038_0_0_1"/>
<organism evidence="1 2">
    <name type="scientific">Thalassiosira pseudonana</name>
    <name type="common">Marine diatom</name>
    <name type="synonym">Cyclotella nana</name>
    <dbReference type="NCBI Taxonomy" id="35128"/>
    <lineage>
        <taxon>Eukaryota</taxon>
        <taxon>Sar</taxon>
        <taxon>Stramenopiles</taxon>
        <taxon>Ochrophyta</taxon>
        <taxon>Bacillariophyta</taxon>
        <taxon>Coscinodiscophyceae</taxon>
        <taxon>Thalassiosirophycidae</taxon>
        <taxon>Thalassiosirales</taxon>
        <taxon>Thalassiosiraceae</taxon>
        <taxon>Thalassiosira</taxon>
    </lineage>
</organism>
<gene>
    <name evidence="1" type="ORF">THAPSDRAFT_10101</name>
</gene>
<dbReference type="AlphaFoldDB" id="B8CD72"/>
<sequence length="171" mass="19341">MSTNISSSDHYPHSSQGSIIVGDTTTVAVAVTTETVVAKQSAMSPRKQVQFSLMSTMVIVDPPTHQDNISRSYSHQEIIRFRRELIRDIQTLRSKPREDLVMDDLIKCIGAEQLLWRSMTRRSMEKKRHLIDAVLQSQGILSNGERRFSQESIRDGLVNELIQLQNGTSVC</sequence>
<dbReference type="PaxDb" id="35128-Thaps10101"/>
<dbReference type="RefSeq" id="XP_002294203.1">
    <property type="nucleotide sequence ID" value="XM_002294167.1"/>
</dbReference>
<reference evidence="1 2" key="2">
    <citation type="journal article" date="2008" name="Nature">
        <title>The Phaeodactylum genome reveals the evolutionary history of diatom genomes.</title>
        <authorList>
            <person name="Bowler C."/>
            <person name="Allen A.E."/>
            <person name="Badger J.H."/>
            <person name="Grimwood J."/>
            <person name="Jabbari K."/>
            <person name="Kuo A."/>
            <person name="Maheswari U."/>
            <person name="Martens C."/>
            <person name="Maumus F."/>
            <person name="Otillar R.P."/>
            <person name="Rayko E."/>
            <person name="Salamov A."/>
            <person name="Vandepoele K."/>
            <person name="Beszteri B."/>
            <person name="Gruber A."/>
            <person name="Heijde M."/>
            <person name="Katinka M."/>
            <person name="Mock T."/>
            <person name="Valentin K."/>
            <person name="Verret F."/>
            <person name="Berges J.A."/>
            <person name="Brownlee C."/>
            <person name="Cadoret J.P."/>
            <person name="Chiovitti A."/>
            <person name="Choi C.J."/>
            <person name="Coesel S."/>
            <person name="De Martino A."/>
            <person name="Detter J.C."/>
            <person name="Durkin C."/>
            <person name="Falciatore A."/>
            <person name="Fournet J."/>
            <person name="Haruta M."/>
            <person name="Huysman M.J."/>
            <person name="Jenkins B.D."/>
            <person name="Jiroutova K."/>
            <person name="Jorgensen R.E."/>
            <person name="Joubert Y."/>
            <person name="Kaplan A."/>
            <person name="Kroger N."/>
            <person name="Kroth P.G."/>
            <person name="La Roche J."/>
            <person name="Lindquist E."/>
            <person name="Lommer M."/>
            <person name="Martin-Jezequel V."/>
            <person name="Lopez P.J."/>
            <person name="Lucas S."/>
            <person name="Mangogna M."/>
            <person name="McGinnis K."/>
            <person name="Medlin L.K."/>
            <person name="Montsant A."/>
            <person name="Oudot-Le Secq M.P."/>
            <person name="Napoli C."/>
            <person name="Obornik M."/>
            <person name="Parker M.S."/>
            <person name="Petit J.L."/>
            <person name="Porcel B.M."/>
            <person name="Poulsen N."/>
            <person name="Robison M."/>
            <person name="Rychlewski L."/>
            <person name="Rynearson T.A."/>
            <person name="Schmutz J."/>
            <person name="Shapiro H."/>
            <person name="Siaut M."/>
            <person name="Stanley M."/>
            <person name="Sussman M.R."/>
            <person name="Taylor A.R."/>
            <person name="Vardi A."/>
            <person name="von Dassow P."/>
            <person name="Vyverman W."/>
            <person name="Willis A."/>
            <person name="Wyrwicz L.S."/>
            <person name="Rokhsar D.S."/>
            <person name="Weissenbach J."/>
            <person name="Armbrust E.V."/>
            <person name="Green B.R."/>
            <person name="Van de Peer Y."/>
            <person name="Grigoriev I.V."/>
        </authorList>
    </citation>
    <scope>NUCLEOTIDE SEQUENCE [LARGE SCALE GENOMIC DNA]</scope>
    <source>
        <strain evidence="1 2">CCMP1335</strain>
    </source>
</reference>
<dbReference type="InParanoid" id="B8CD72"/>
<evidence type="ECO:0000313" key="2">
    <source>
        <dbReference type="Proteomes" id="UP000001449"/>
    </source>
</evidence>
<dbReference type="EMBL" id="CM000650">
    <property type="protein sequence ID" value="EED88558.1"/>
    <property type="molecule type" value="Genomic_DNA"/>
</dbReference>
<evidence type="ECO:0000313" key="1">
    <source>
        <dbReference type="EMBL" id="EED88558.1"/>
    </source>
</evidence>